<keyword evidence="1" id="KW-0472">Membrane</keyword>
<dbReference type="AlphaFoldDB" id="G0NIC6"/>
<feature type="transmembrane region" description="Helical" evidence="1">
    <location>
        <begin position="21"/>
        <end position="41"/>
    </location>
</feature>
<evidence type="ECO:0000313" key="3">
    <source>
        <dbReference type="EMBL" id="EGT31761.1"/>
    </source>
</evidence>
<dbReference type="HOGENOM" id="CLU_005679_8_2_1"/>
<feature type="transmembrane region" description="Helical" evidence="1">
    <location>
        <begin position="85"/>
        <end position="104"/>
    </location>
</feature>
<dbReference type="InterPro" id="IPR050879">
    <property type="entry name" value="Acyltransferase_3"/>
</dbReference>
<protein>
    <recommendedName>
        <fullName evidence="2">Acyltransferase 3 domain-containing protein</fullName>
    </recommendedName>
</protein>
<dbReference type="GO" id="GO:0016020">
    <property type="term" value="C:membrane"/>
    <property type="evidence" value="ECO:0007669"/>
    <property type="project" value="TreeGrafter"/>
</dbReference>
<keyword evidence="1" id="KW-1133">Transmembrane helix</keyword>
<organism evidence="4">
    <name type="scientific">Caenorhabditis brenneri</name>
    <name type="common">Nematode worm</name>
    <dbReference type="NCBI Taxonomy" id="135651"/>
    <lineage>
        <taxon>Eukaryota</taxon>
        <taxon>Metazoa</taxon>
        <taxon>Ecdysozoa</taxon>
        <taxon>Nematoda</taxon>
        <taxon>Chromadorea</taxon>
        <taxon>Rhabditida</taxon>
        <taxon>Rhabditina</taxon>
        <taxon>Rhabditomorpha</taxon>
        <taxon>Rhabditoidea</taxon>
        <taxon>Rhabditidae</taxon>
        <taxon>Peloderinae</taxon>
        <taxon>Caenorhabditis</taxon>
    </lineage>
</organism>
<evidence type="ECO:0000256" key="1">
    <source>
        <dbReference type="SAM" id="Phobius"/>
    </source>
</evidence>
<feature type="domain" description="Acyltransferase 3" evidence="2">
    <location>
        <begin position="15"/>
        <end position="245"/>
    </location>
</feature>
<keyword evidence="1" id="KW-0812">Transmembrane</keyword>
<sequence>MKNSQKPPPKEKRQDLQGIRGIAIISVLGFHFLPNLVPNGYVGVDQFFVLSGFLMCMLLQKSYEKQSQTLFDWITNFYIRRLKRILPLYFLVIFLALLLIYTVFPFTAIDSNVTSGKNALVFMSNRVGQDGDDYFSMDPKMRKVSRNTPRIQKCAKYRKIRRGSRNAQSIEKCAKNRRRANFSGTRLKPWHCSSALAHFLKNWNKSRTQKSLSVAIDVFTHTWSLSVEVQFYLLVPFLYLLGRLSGKLSDRLEIVFYLVIGNFF</sequence>
<gene>
    <name evidence="3" type="ORF">CAEBREN_24979</name>
</gene>
<dbReference type="Proteomes" id="UP000008068">
    <property type="component" value="Unassembled WGS sequence"/>
</dbReference>
<dbReference type="PANTHER" id="PTHR23028:SF132">
    <property type="entry name" value="ACYL_TRANSF_3 DOMAIN-CONTAINING PROTEIN"/>
    <property type="match status" value="1"/>
</dbReference>
<dbReference type="Pfam" id="PF01757">
    <property type="entry name" value="Acyl_transf_3"/>
    <property type="match status" value="1"/>
</dbReference>
<dbReference type="InterPro" id="IPR002656">
    <property type="entry name" value="Acyl_transf_3_dom"/>
</dbReference>
<feature type="transmembrane region" description="Helical" evidence="1">
    <location>
        <begin position="47"/>
        <end position="64"/>
    </location>
</feature>
<accession>G0NIC6</accession>
<keyword evidence="4" id="KW-1185">Reference proteome</keyword>
<reference evidence="4" key="1">
    <citation type="submission" date="2011-07" db="EMBL/GenBank/DDBJ databases">
        <authorList>
            <consortium name="Caenorhabditis brenneri Sequencing and Analysis Consortium"/>
            <person name="Wilson R.K."/>
        </authorList>
    </citation>
    <scope>NUCLEOTIDE SEQUENCE [LARGE SCALE GENOMIC DNA]</scope>
    <source>
        <strain evidence="4">PB2801</strain>
    </source>
</reference>
<proteinExistence type="predicted"/>
<name>G0NIC6_CAEBE</name>
<dbReference type="InParanoid" id="G0NIC6"/>
<dbReference type="GO" id="GO:0000271">
    <property type="term" value="P:polysaccharide biosynthetic process"/>
    <property type="evidence" value="ECO:0007669"/>
    <property type="project" value="TreeGrafter"/>
</dbReference>
<evidence type="ECO:0000259" key="2">
    <source>
        <dbReference type="Pfam" id="PF01757"/>
    </source>
</evidence>
<dbReference type="EMBL" id="GL379889">
    <property type="protein sequence ID" value="EGT31761.1"/>
    <property type="molecule type" value="Genomic_DNA"/>
</dbReference>
<dbReference type="GO" id="GO:0016747">
    <property type="term" value="F:acyltransferase activity, transferring groups other than amino-acyl groups"/>
    <property type="evidence" value="ECO:0007669"/>
    <property type="project" value="InterPro"/>
</dbReference>
<dbReference type="OrthoDB" id="10061508at2759"/>
<dbReference type="PANTHER" id="PTHR23028">
    <property type="entry name" value="ACETYLTRANSFERASE"/>
    <property type="match status" value="1"/>
</dbReference>
<evidence type="ECO:0000313" key="4">
    <source>
        <dbReference type="Proteomes" id="UP000008068"/>
    </source>
</evidence>